<dbReference type="Proteomes" id="UP000032210">
    <property type="component" value="Unassembled WGS sequence"/>
</dbReference>
<dbReference type="EMBL" id="JXCQ01000046">
    <property type="protein sequence ID" value="KIR20472.1"/>
    <property type="molecule type" value="Genomic_DNA"/>
</dbReference>
<gene>
    <name evidence="1" type="ORF">PFLU3_41080</name>
</gene>
<name>A0A0D0RLV9_PSEFL</name>
<protein>
    <submittedName>
        <fullName evidence="1">Uncharacterized protein</fullName>
    </submittedName>
</protein>
<organism evidence="1 2">
    <name type="scientific">Pseudomonas fluorescens</name>
    <dbReference type="NCBI Taxonomy" id="294"/>
    <lineage>
        <taxon>Bacteria</taxon>
        <taxon>Pseudomonadati</taxon>
        <taxon>Pseudomonadota</taxon>
        <taxon>Gammaproteobacteria</taxon>
        <taxon>Pseudomonadales</taxon>
        <taxon>Pseudomonadaceae</taxon>
        <taxon>Pseudomonas</taxon>
    </lineage>
</organism>
<accession>A0A0D0RLV9</accession>
<evidence type="ECO:0000313" key="1">
    <source>
        <dbReference type="EMBL" id="KIR20472.1"/>
    </source>
</evidence>
<dbReference type="PATRIC" id="fig|294.125.peg.4206"/>
<evidence type="ECO:0000313" key="2">
    <source>
        <dbReference type="Proteomes" id="UP000032210"/>
    </source>
</evidence>
<dbReference type="RefSeq" id="WP_043050357.1">
    <property type="nucleotide sequence ID" value="NZ_JXCQ01000046.1"/>
</dbReference>
<proteinExistence type="predicted"/>
<comment type="caution">
    <text evidence="1">The sequence shown here is derived from an EMBL/GenBank/DDBJ whole genome shotgun (WGS) entry which is preliminary data.</text>
</comment>
<reference evidence="1 2" key="1">
    <citation type="submission" date="2015-01" db="EMBL/GenBank/DDBJ databases">
        <title>Genome sequence of the beneficial rhizobacterium Pseudomonas fluorescens 2-79.</title>
        <authorList>
            <person name="Thuermer A."/>
            <person name="Daniel R."/>
        </authorList>
    </citation>
    <scope>NUCLEOTIDE SEQUENCE [LARGE SCALE GENOMIC DNA]</scope>
    <source>
        <strain evidence="1 2">2-79</strain>
    </source>
</reference>
<sequence>MESVRDIEERMISFLHSQDHVTPLDGHVPQPDGVKIADYLFFHRQAVVELKTLKIDPKDKILDGAKSLMESDDFPLIFGDYDLETAMKNTPGGEEHLNKIFSSATRMVEGVLRNAKQQIASSKRLLSLDPDTPGIALILNDTVESIPAARLADRFSTRLTGDGKDPGRFSEIDFIVLIQTTYRLRQGGGGSTRLPTFIISNPFNAHRHHKIEQEIQLFLQAWARSQGHNFESTSATSGLHFEHNQEPRPGPQSLQEFVEAQYRAHRYMSEWSEERLIAHGKDVIQKMLPIFLKGAEKPSEADSHFFIKQFTELLEEGRIRGFDLRKVLKEIPRAR</sequence>
<dbReference type="AlphaFoldDB" id="A0A0D0RLV9"/>